<evidence type="ECO:0000256" key="4">
    <source>
        <dbReference type="ARBA" id="ARBA00022825"/>
    </source>
</evidence>
<dbReference type="PROSITE" id="PS51786">
    <property type="entry name" value="LON_PROTEOLYTIC"/>
    <property type="match status" value="1"/>
</dbReference>
<sequence>MNRKKEKISISQKPPDLDMTAFIEEKIDYLQEIIRKTILSIKMNNQINIFSNNDTILCISVLTDLYEKTNEITIKLSLVTTPTDTDIIIDSLQKIIDKISMIICGFGTKNIEDLLFISFGSEYKNMKIEDPIIASKYDIIKQLFNPIGYKIVHWKQTKQSSSQNTVICCDKVTETSVSIEDANMFECYDSETSADNFYQKVYGLRIVIQNEKLRKTLVVNGILYDIHTDCFSNKYITERKHNIKTIINDISSNEEDLLNRMLETMTIKDFLIFGNNDMKKKIFAICTEVSRIKQTKLDKIITKFLEMEPYMQRDMLINLLLYDKDNEVQYICYLLYELIDVKSHNSNDSFTIYDSLPWKLKTHFKDVIKSTVKYTNDMIQKYDIHKISLEQQIYALKVNETVKEKAMVKLKELKGKQDDSGSKAKQYLEGLVRIPFGVYREEPILKKIKDLNACFHKTLHNISQIFPELKLNKKEKYTNLEMNRILSILLNYIRGNILNLIETTCNDSHLKQINKIIQYINVIHKARKVPKITITNQTKPRQISKIMTFANKNKLDANADLYDFICNKKPISLTTSITEVTTLASNINTVESTMKEISNILDESIYGHNHAKNQIMKIIGQWMNGEQTGYCFGFEGSPGVGKTSLAKKGLSKCLIDETGVSRPFSFIALGGSCNGSSLEGHGYTYVNSTWGRIIDILMESKCMNPIIYIDELDKVSKTENGKEIIGIFTHLIDQTQNDAFQDKYFSGIDIDLSKALFIFSYNDPEQIDKILLDRIHRIKFENLSVDDKKTIVNNYILPEINKKMGFENIVQISDEIIEYIIVNYTMEPGVRKLKEILFDLYGEINLEILKIDGQINTDFEIPVKVTKENLENKYIKKYNKIHINKIHKNPDIGIINGLWANSLGSGGIIPIQTLFYPSSTFLDLQLTGLQGDVMKESMNVAKSLAWNLTDNEKKSELLKHFELTKCQGLHIHCPEGAVAKDGPSAGAAITTAIYSLFNKIPIKNDIAITGEINLKGEVTAIGGLELKINGGIRAGIRTFLYPISNSRDFLNWKQTYKPNGNLIMPEFIEISTIQDVFKYVFS</sequence>
<name>A0A6C0D515_9ZZZZ</name>
<evidence type="ECO:0000256" key="5">
    <source>
        <dbReference type="ARBA" id="ARBA00022840"/>
    </source>
</evidence>
<dbReference type="InterPro" id="IPR014721">
    <property type="entry name" value="Ribsml_uS5_D2-typ_fold_subgr"/>
</dbReference>
<dbReference type="Gene3D" id="3.40.50.300">
    <property type="entry name" value="P-loop containing nucleotide triphosphate hydrolases"/>
    <property type="match status" value="1"/>
</dbReference>
<feature type="domain" description="Lon proteolytic" evidence="6">
    <location>
        <begin position="889"/>
        <end position="1082"/>
    </location>
</feature>
<evidence type="ECO:0000256" key="3">
    <source>
        <dbReference type="ARBA" id="ARBA00022801"/>
    </source>
</evidence>
<dbReference type="PANTHER" id="PTHR10046">
    <property type="entry name" value="ATP DEPENDENT LON PROTEASE FAMILY MEMBER"/>
    <property type="match status" value="1"/>
</dbReference>
<dbReference type="Pfam" id="PF22667">
    <property type="entry name" value="Lon_lid"/>
    <property type="match status" value="1"/>
</dbReference>
<dbReference type="SUPFAM" id="SSF52540">
    <property type="entry name" value="P-loop containing nucleoside triphosphate hydrolases"/>
    <property type="match status" value="1"/>
</dbReference>
<dbReference type="GO" id="GO:0004252">
    <property type="term" value="F:serine-type endopeptidase activity"/>
    <property type="evidence" value="ECO:0007669"/>
    <property type="project" value="InterPro"/>
</dbReference>
<dbReference type="Gene3D" id="1.10.8.60">
    <property type="match status" value="1"/>
</dbReference>
<dbReference type="GO" id="GO:0016887">
    <property type="term" value="F:ATP hydrolysis activity"/>
    <property type="evidence" value="ECO:0007669"/>
    <property type="project" value="InterPro"/>
</dbReference>
<evidence type="ECO:0000256" key="2">
    <source>
        <dbReference type="ARBA" id="ARBA00022741"/>
    </source>
</evidence>
<dbReference type="InterPro" id="IPR003959">
    <property type="entry name" value="ATPase_AAA_core"/>
</dbReference>
<dbReference type="SUPFAM" id="SSF54211">
    <property type="entry name" value="Ribosomal protein S5 domain 2-like"/>
    <property type="match status" value="1"/>
</dbReference>
<keyword evidence="4" id="KW-0720">Serine protease</keyword>
<dbReference type="InterPro" id="IPR054594">
    <property type="entry name" value="Lon_lid"/>
</dbReference>
<dbReference type="InterPro" id="IPR027417">
    <property type="entry name" value="P-loop_NTPase"/>
</dbReference>
<dbReference type="Pfam" id="PF05362">
    <property type="entry name" value="Lon_C"/>
    <property type="match status" value="1"/>
</dbReference>
<dbReference type="InterPro" id="IPR027065">
    <property type="entry name" value="Lon_Prtase"/>
</dbReference>
<protein>
    <recommendedName>
        <fullName evidence="6">Lon proteolytic domain-containing protein</fullName>
    </recommendedName>
</protein>
<proteinExistence type="predicted"/>
<keyword evidence="3" id="KW-0378">Hydrolase</keyword>
<evidence type="ECO:0000259" key="6">
    <source>
        <dbReference type="PROSITE" id="PS51786"/>
    </source>
</evidence>
<keyword evidence="1" id="KW-0645">Protease</keyword>
<dbReference type="EMBL" id="MN739531">
    <property type="protein sequence ID" value="QHT11204.1"/>
    <property type="molecule type" value="Genomic_DNA"/>
</dbReference>
<dbReference type="InterPro" id="IPR008269">
    <property type="entry name" value="Lon_proteolytic"/>
</dbReference>
<dbReference type="GO" id="GO:0005524">
    <property type="term" value="F:ATP binding"/>
    <property type="evidence" value="ECO:0007669"/>
    <property type="project" value="UniProtKB-KW"/>
</dbReference>
<keyword evidence="5" id="KW-0067">ATP-binding</keyword>
<dbReference type="AlphaFoldDB" id="A0A6C0D515"/>
<dbReference type="PROSITE" id="PS01046">
    <property type="entry name" value="LON_SER"/>
    <property type="match status" value="1"/>
</dbReference>
<keyword evidence="2" id="KW-0547">Nucleotide-binding</keyword>
<dbReference type="GO" id="GO:0004176">
    <property type="term" value="F:ATP-dependent peptidase activity"/>
    <property type="evidence" value="ECO:0007669"/>
    <property type="project" value="InterPro"/>
</dbReference>
<dbReference type="Pfam" id="PF00004">
    <property type="entry name" value="AAA"/>
    <property type="match status" value="1"/>
</dbReference>
<evidence type="ECO:0000313" key="7">
    <source>
        <dbReference type="EMBL" id="QHT11204.1"/>
    </source>
</evidence>
<reference evidence="7" key="1">
    <citation type="journal article" date="2020" name="Nature">
        <title>Giant virus diversity and host interactions through global metagenomics.</title>
        <authorList>
            <person name="Schulz F."/>
            <person name="Roux S."/>
            <person name="Paez-Espino D."/>
            <person name="Jungbluth S."/>
            <person name="Walsh D.A."/>
            <person name="Denef V.J."/>
            <person name="McMahon K.D."/>
            <person name="Konstantinidis K.T."/>
            <person name="Eloe-Fadrosh E.A."/>
            <person name="Kyrpides N.C."/>
            <person name="Woyke T."/>
        </authorList>
    </citation>
    <scope>NUCLEOTIDE SEQUENCE</scope>
    <source>
        <strain evidence="7">GVMAG-M-3300023174-111</strain>
    </source>
</reference>
<accession>A0A6C0D515</accession>
<dbReference type="Gene3D" id="3.30.230.10">
    <property type="match status" value="1"/>
</dbReference>
<organism evidence="7">
    <name type="scientific">viral metagenome</name>
    <dbReference type="NCBI Taxonomy" id="1070528"/>
    <lineage>
        <taxon>unclassified sequences</taxon>
        <taxon>metagenomes</taxon>
        <taxon>organismal metagenomes</taxon>
    </lineage>
</organism>
<dbReference type="InterPro" id="IPR020568">
    <property type="entry name" value="Ribosomal_Su5_D2-typ_SF"/>
</dbReference>
<dbReference type="PRINTS" id="PR00830">
    <property type="entry name" value="ENDOLAPTASE"/>
</dbReference>
<evidence type="ECO:0000256" key="1">
    <source>
        <dbReference type="ARBA" id="ARBA00022670"/>
    </source>
</evidence>
<dbReference type="GO" id="GO:0030163">
    <property type="term" value="P:protein catabolic process"/>
    <property type="evidence" value="ECO:0007669"/>
    <property type="project" value="InterPro"/>
</dbReference>
<dbReference type="GO" id="GO:0006508">
    <property type="term" value="P:proteolysis"/>
    <property type="evidence" value="ECO:0007669"/>
    <property type="project" value="UniProtKB-KW"/>
</dbReference>
<dbReference type="InterPro" id="IPR008268">
    <property type="entry name" value="Peptidase_S16_AS"/>
</dbReference>